<evidence type="ECO:0000313" key="6">
    <source>
        <dbReference type="Proteomes" id="UP000460317"/>
    </source>
</evidence>
<dbReference type="EMBL" id="QROV01000013">
    <property type="protein sequence ID" value="RHL58494.1"/>
    <property type="molecule type" value="Genomic_DNA"/>
</dbReference>
<dbReference type="EMBL" id="WCRY01000020">
    <property type="protein sequence ID" value="KAB4478907.1"/>
    <property type="molecule type" value="Genomic_DNA"/>
</dbReference>
<dbReference type="EMBL" id="WCSB01000013">
    <property type="protein sequence ID" value="KAB4451025.1"/>
    <property type="molecule type" value="Genomic_DNA"/>
</dbReference>
<name>A0A415M036_BACT4</name>
<protein>
    <submittedName>
        <fullName evidence="3">Uncharacterized protein</fullName>
    </submittedName>
</protein>
<evidence type="ECO:0000313" key="3">
    <source>
        <dbReference type="EMBL" id="RHL58494.1"/>
    </source>
</evidence>
<dbReference type="AlphaFoldDB" id="A0A415M036"/>
<gene>
    <name evidence="3" type="ORF">DW011_12595</name>
    <name evidence="2" type="ORF">GAN91_19075</name>
    <name evidence="1" type="ORF">GAN93_14975</name>
</gene>
<accession>A0A415M036</accession>
<evidence type="ECO:0000313" key="5">
    <source>
        <dbReference type="Proteomes" id="UP000436858"/>
    </source>
</evidence>
<proteinExistence type="predicted"/>
<comment type="caution">
    <text evidence="3">The sequence shown here is derived from an EMBL/GenBank/DDBJ whole genome shotgun (WGS) entry which is preliminary data.</text>
</comment>
<sequence length="65" mass="7466">MYAKISVYSEISTKSGDFFTYDYLHATIDDHYFVERRCADGFLYCFAGGIAESDSSKYPASRRKN</sequence>
<reference evidence="3 4" key="1">
    <citation type="submission" date="2018-08" db="EMBL/GenBank/DDBJ databases">
        <title>A genome reference for cultivated species of the human gut microbiota.</title>
        <authorList>
            <person name="Zou Y."/>
            <person name="Xue W."/>
            <person name="Luo G."/>
        </authorList>
    </citation>
    <scope>NUCLEOTIDE SEQUENCE [LARGE SCALE GENOMIC DNA]</scope>
    <source>
        <strain evidence="3 4">AF37-12</strain>
    </source>
</reference>
<evidence type="ECO:0000313" key="1">
    <source>
        <dbReference type="EMBL" id="KAB4451025.1"/>
    </source>
</evidence>
<evidence type="ECO:0000313" key="4">
    <source>
        <dbReference type="Proteomes" id="UP000283616"/>
    </source>
</evidence>
<dbReference type="Proteomes" id="UP000460317">
    <property type="component" value="Unassembled WGS sequence"/>
</dbReference>
<organism evidence="3 4">
    <name type="scientific">Bacteroides thetaiotaomicron</name>
    <dbReference type="NCBI Taxonomy" id="818"/>
    <lineage>
        <taxon>Bacteria</taxon>
        <taxon>Pseudomonadati</taxon>
        <taxon>Bacteroidota</taxon>
        <taxon>Bacteroidia</taxon>
        <taxon>Bacteroidales</taxon>
        <taxon>Bacteroidaceae</taxon>
        <taxon>Bacteroides</taxon>
    </lineage>
</organism>
<dbReference type="Proteomes" id="UP000283616">
    <property type="component" value="Unassembled WGS sequence"/>
</dbReference>
<dbReference type="Proteomes" id="UP000436858">
    <property type="component" value="Unassembled WGS sequence"/>
</dbReference>
<reference evidence="5 6" key="2">
    <citation type="journal article" date="2019" name="Nat. Med.">
        <title>A library of human gut bacterial isolates paired with longitudinal multiomics data enables mechanistic microbiome research.</title>
        <authorList>
            <person name="Poyet M."/>
            <person name="Groussin M."/>
            <person name="Gibbons S.M."/>
            <person name="Avila-Pacheco J."/>
            <person name="Jiang X."/>
            <person name="Kearney S.M."/>
            <person name="Perrotta A.R."/>
            <person name="Berdy B."/>
            <person name="Zhao S."/>
            <person name="Lieberman T.D."/>
            <person name="Swanson P.K."/>
            <person name="Smith M."/>
            <person name="Roesemann S."/>
            <person name="Alexander J.E."/>
            <person name="Rich S.A."/>
            <person name="Livny J."/>
            <person name="Vlamakis H."/>
            <person name="Clish C."/>
            <person name="Bullock K."/>
            <person name="Deik A."/>
            <person name="Scott J."/>
            <person name="Pierce K.A."/>
            <person name="Xavier R.J."/>
            <person name="Alm E.J."/>
        </authorList>
    </citation>
    <scope>NUCLEOTIDE SEQUENCE [LARGE SCALE GENOMIC DNA]</scope>
    <source>
        <strain evidence="2 5">BIOML-A162</strain>
        <strain evidence="1 6">BIOML-A165</strain>
    </source>
</reference>
<evidence type="ECO:0000313" key="2">
    <source>
        <dbReference type="EMBL" id="KAB4478907.1"/>
    </source>
</evidence>